<reference evidence="1 2" key="1">
    <citation type="submission" date="2019-05" db="EMBL/GenBank/DDBJ databases">
        <title>Another draft genome of Portunus trituberculatus and its Hox gene families provides insights of decapod evolution.</title>
        <authorList>
            <person name="Jeong J.-H."/>
            <person name="Song I."/>
            <person name="Kim S."/>
            <person name="Choi T."/>
            <person name="Kim D."/>
            <person name="Ryu S."/>
            <person name="Kim W."/>
        </authorList>
    </citation>
    <scope>NUCLEOTIDE SEQUENCE [LARGE SCALE GENOMIC DNA]</scope>
    <source>
        <tissue evidence="1">Muscle</tissue>
    </source>
</reference>
<comment type="caution">
    <text evidence="1">The sequence shown here is derived from an EMBL/GenBank/DDBJ whole genome shotgun (WGS) entry which is preliminary data.</text>
</comment>
<organism evidence="1 2">
    <name type="scientific">Portunus trituberculatus</name>
    <name type="common">Swimming crab</name>
    <name type="synonym">Neptunus trituberculatus</name>
    <dbReference type="NCBI Taxonomy" id="210409"/>
    <lineage>
        <taxon>Eukaryota</taxon>
        <taxon>Metazoa</taxon>
        <taxon>Ecdysozoa</taxon>
        <taxon>Arthropoda</taxon>
        <taxon>Crustacea</taxon>
        <taxon>Multicrustacea</taxon>
        <taxon>Malacostraca</taxon>
        <taxon>Eumalacostraca</taxon>
        <taxon>Eucarida</taxon>
        <taxon>Decapoda</taxon>
        <taxon>Pleocyemata</taxon>
        <taxon>Brachyura</taxon>
        <taxon>Eubrachyura</taxon>
        <taxon>Portunoidea</taxon>
        <taxon>Portunidae</taxon>
        <taxon>Portuninae</taxon>
        <taxon>Portunus</taxon>
    </lineage>
</organism>
<dbReference type="AlphaFoldDB" id="A0A5B7DVY9"/>
<dbReference type="Proteomes" id="UP000324222">
    <property type="component" value="Unassembled WGS sequence"/>
</dbReference>
<keyword evidence="2" id="KW-1185">Reference proteome</keyword>
<evidence type="ECO:0000313" key="2">
    <source>
        <dbReference type="Proteomes" id="UP000324222"/>
    </source>
</evidence>
<proteinExistence type="predicted"/>
<sequence>MPLKGSHGVHGVPQRPRHRGHLLLLIQVVHTLQQAVVGRGSFCVVDVAVVVREMHQTHPQRRGHSCSAYTPDLCFKSVVIKMLYDFGLPYNISVT</sequence>
<name>A0A5B7DVY9_PORTR</name>
<evidence type="ECO:0000313" key="1">
    <source>
        <dbReference type="EMBL" id="MPC25660.1"/>
    </source>
</evidence>
<dbReference type="EMBL" id="VSRR010001492">
    <property type="protein sequence ID" value="MPC25660.1"/>
    <property type="molecule type" value="Genomic_DNA"/>
</dbReference>
<gene>
    <name evidence="1" type="ORF">E2C01_018782</name>
</gene>
<protein>
    <submittedName>
        <fullName evidence="1">Uncharacterized protein</fullName>
    </submittedName>
</protein>
<accession>A0A5B7DVY9</accession>